<evidence type="ECO:0000313" key="1">
    <source>
        <dbReference type="EMBL" id="GFU00899.1"/>
    </source>
</evidence>
<organism evidence="1 2">
    <name type="scientific">Nephila pilipes</name>
    <name type="common">Giant wood spider</name>
    <name type="synonym">Nephila maculata</name>
    <dbReference type="NCBI Taxonomy" id="299642"/>
    <lineage>
        <taxon>Eukaryota</taxon>
        <taxon>Metazoa</taxon>
        <taxon>Ecdysozoa</taxon>
        <taxon>Arthropoda</taxon>
        <taxon>Chelicerata</taxon>
        <taxon>Arachnida</taxon>
        <taxon>Araneae</taxon>
        <taxon>Araneomorphae</taxon>
        <taxon>Entelegynae</taxon>
        <taxon>Araneoidea</taxon>
        <taxon>Nephilidae</taxon>
        <taxon>Nephila</taxon>
    </lineage>
</organism>
<proteinExistence type="predicted"/>
<dbReference type="Proteomes" id="UP000887013">
    <property type="component" value="Unassembled WGS sequence"/>
</dbReference>
<protein>
    <submittedName>
        <fullName evidence="1">Uncharacterized protein</fullName>
    </submittedName>
</protein>
<evidence type="ECO:0000313" key="2">
    <source>
        <dbReference type="Proteomes" id="UP000887013"/>
    </source>
</evidence>
<comment type="caution">
    <text evidence="1">The sequence shown here is derived from an EMBL/GenBank/DDBJ whole genome shotgun (WGS) entry which is preliminary data.</text>
</comment>
<dbReference type="OrthoDB" id="6422484at2759"/>
<gene>
    <name evidence="1" type="ORF">NPIL_401081</name>
</gene>
<accession>A0A8X6Q5W9</accession>
<name>A0A8X6Q5W9_NEPPI</name>
<keyword evidence="2" id="KW-1185">Reference proteome</keyword>
<reference evidence="1" key="1">
    <citation type="submission" date="2020-08" db="EMBL/GenBank/DDBJ databases">
        <title>Multicomponent nature underlies the extraordinary mechanical properties of spider dragline silk.</title>
        <authorList>
            <person name="Kono N."/>
            <person name="Nakamura H."/>
            <person name="Mori M."/>
            <person name="Yoshida Y."/>
            <person name="Ohtoshi R."/>
            <person name="Malay A.D."/>
            <person name="Moran D.A.P."/>
            <person name="Tomita M."/>
            <person name="Numata K."/>
            <person name="Arakawa K."/>
        </authorList>
    </citation>
    <scope>NUCLEOTIDE SEQUENCE</scope>
</reference>
<sequence length="99" mass="11656">MNKLQRKRSTLLSSVTRLTETLNNADGIDKAFDVEQLENTLKDLKLMNEAIHDLLNDEDYERDTVDCEEYFDTVKLAIFNTKRKMEVAKQKRRMSARDE</sequence>
<dbReference type="EMBL" id="BMAW01122881">
    <property type="protein sequence ID" value="GFU00899.1"/>
    <property type="molecule type" value="Genomic_DNA"/>
</dbReference>
<dbReference type="AlphaFoldDB" id="A0A8X6Q5W9"/>